<evidence type="ECO:0000313" key="1">
    <source>
        <dbReference type="EMBL" id="WOX19898.1"/>
    </source>
</evidence>
<dbReference type="Proteomes" id="UP001301731">
    <property type="component" value="Chromosome"/>
</dbReference>
<proteinExistence type="predicted"/>
<evidence type="ECO:0000313" key="2">
    <source>
        <dbReference type="Proteomes" id="UP001301731"/>
    </source>
</evidence>
<dbReference type="EMBL" id="CP137573">
    <property type="protein sequence ID" value="WOX19898.1"/>
    <property type="molecule type" value="Genomic_DNA"/>
</dbReference>
<accession>A0ABZ0LK65</accession>
<protein>
    <submittedName>
        <fullName evidence="1">Uncharacterized protein</fullName>
    </submittedName>
</protein>
<organism evidence="1 2">
    <name type="scientific">Streptomyces solicathayae</name>
    <dbReference type="NCBI Taxonomy" id="3081768"/>
    <lineage>
        <taxon>Bacteria</taxon>
        <taxon>Bacillati</taxon>
        <taxon>Actinomycetota</taxon>
        <taxon>Actinomycetes</taxon>
        <taxon>Kitasatosporales</taxon>
        <taxon>Streptomycetaceae</taxon>
        <taxon>Streptomyces</taxon>
    </lineage>
</organism>
<name>A0ABZ0LK65_9ACTN</name>
<reference evidence="1 2" key="1">
    <citation type="submission" date="2023-10" db="EMBL/GenBank/DDBJ databases">
        <title>The genome sequence of Streptomyces sp. HUAS YS2.</title>
        <authorList>
            <person name="Mo P."/>
        </authorList>
    </citation>
    <scope>NUCLEOTIDE SEQUENCE [LARGE SCALE GENOMIC DNA]</scope>
    <source>
        <strain evidence="1 2">HUAS YS2</strain>
    </source>
</reference>
<dbReference type="RefSeq" id="WP_318099957.1">
    <property type="nucleotide sequence ID" value="NZ_CP137573.1"/>
</dbReference>
<sequence>MHVEKKTFSVLPVIGSQNGAAGNLLSGFYNANRIIDGQEDGFIVKIN</sequence>
<gene>
    <name evidence="1" type="ORF">R2D22_00120</name>
</gene>
<keyword evidence="2" id="KW-1185">Reference proteome</keyword>